<feature type="domain" description="Peptidase M20 dimerisation" evidence="3">
    <location>
        <begin position="185"/>
        <end position="269"/>
    </location>
</feature>
<dbReference type="InterPro" id="IPR017439">
    <property type="entry name" value="Amidohydrolase"/>
</dbReference>
<keyword evidence="2" id="KW-0464">Manganese</keyword>
<dbReference type="STRING" id="649638.Trad_0945"/>
<dbReference type="FunFam" id="3.30.70.360:FF:000001">
    <property type="entry name" value="N-acetyldiaminopimelate deacetylase"/>
    <property type="match status" value="1"/>
</dbReference>
<dbReference type="GO" id="GO:0019877">
    <property type="term" value="P:diaminopimelate biosynthetic process"/>
    <property type="evidence" value="ECO:0007669"/>
    <property type="project" value="UniProtKB-ARBA"/>
</dbReference>
<dbReference type="InterPro" id="IPR036264">
    <property type="entry name" value="Bact_exopeptidase_dim_dom"/>
</dbReference>
<dbReference type="Gene3D" id="3.30.70.360">
    <property type="match status" value="1"/>
</dbReference>
<evidence type="ECO:0000259" key="3">
    <source>
        <dbReference type="Pfam" id="PF07687"/>
    </source>
</evidence>
<dbReference type="InterPro" id="IPR011650">
    <property type="entry name" value="Peptidase_M20_dimer"/>
</dbReference>
<dbReference type="GO" id="GO:0050118">
    <property type="term" value="F:N-acetyldiaminopimelate deacetylase activity"/>
    <property type="evidence" value="ECO:0007669"/>
    <property type="project" value="UniProtKB-EC"/>
</dbReference>
<sequence>MSGSGAAEALGARLSAWRRRLHRYPELAFEETRTAAFVAETLRGVGLGVQTGVGKTGVVALVEGRAPGPTVALRADMDALPVQDEKSAPYASAHPGKMHGCGHDAHTAMLLGAAHLLAARPPGRGNVKLIFQPAEEGLAGAAAIIADGVLSGPEVAAIFAIHVHPTVEVGYASVCPGQSSAASDTFDLTIVGEGGHAAHPHLSVDAITVAAAVVTALQQLVSRQTNPLHPLVITVGKIAGGAARNVIAPSVRLEGTVRSLHPELRERVPVLLERLVRGVCEAFGADYRLEYRHGYPSVYNDPALLPFLEAATLEVLGPGRLSVREPSLGGEDFAYYTQRVPGLIFRLGTRGDDESTRYPLHHPKFDLDEAALPLGSALHAELAYRYLEGASSL</sequence>
<dbReference type="HOGENOM" id="CLU_023257_0_1_0"/>
<dbReference type="Gene3D" id="3.40.630.10">
    <property type="entry name" value="Zn peptidases"/>
    <property type="match status" value="1"/>
</dbReference>
<evidence type="ECO:0000256" key="1">
    <source>
        <dbReference type="ARBA" id="ARBA00022801"/>
    </source>
</evidence>
<gene>
    <name evidence="4" type="ordered locus">Trad_0945</name>
</gene>
<dbReference type="Pfam" id="PF01546">
    <property type="entry name" value="Peptidase_M20"/>
    <property type="match status" value="1"/>
</dbReference>
<organism evidence="4 5">
    <name type="scientific">Truepera radiovictrix (strain DSM 17093 / CIP 108686 / LMG 22925 / RQ-24)</name>
    <dbReference type="NCBI Taxonomy" id="649638"/>
    <lineage>
        <taxon>Bacteria</taxon>
        <taxon>Thermotogati</taxon>
        <taxon>Deinococcota</taxon>
        <taxon>Deinococci</taxon>
        <taxon>Trueperales</taxon>
        <taxon>Trueperaceae</taxon>
        <taxon>Truepera</taxon>
    </lineage>
</organism>
<reference evidence="5" key="1">
    <citation type="submission" date="2010-05" db="EMBL/GenBank/DDBJ databases">
        <title>The complete genome of Truepera radiovictris DSM 17093.</title>
        <authorList>
            <consortium name="US DOE Joint Genome Institute (JGI-PGF)"/>
            <person name="Lucas S."/>
            <person name="Copeland A."/>
            <person name="Lapidus A."/>
            <person name="Glavina del Rio T."/>
            <person name="Dalin E."/>
            <person name="Tice H."/>
            <person name="Bruce D."/>
            <person name="Goodwin L."/>
            <person name="Pitluck S."/>
            <person name="Kyrpides N."/>
            <person name="Mavromatis K."/>
            <person name="Ovchinnikova G."/>
            <person name="Munk A.C."/>
            <person name="Detter J.C."/>
            <person name="Han C."/>
            <person name="Tapia R."/>
            <person name="Land M."/>
            <person name="Hauser L."/>
            <person name="Markowitz V."/>
            <person name="Cheng J.-F."/>
            <person name="Hugenholtz P."/>
            <person name="Woyke T."/>
            <person name="Wu D."/>
            <person name="Tindall B."/>
            <person name="Pomrenke H.G."/>
            <person name="Brambilla E."/>
            <person name="Klenk H.-P."/>
            <person name="Eisen J.A."/>
        </authorList>
    </citation>
    <scope>NUCLEOTIDE SEQUENCE [LARGE SCALE GENOMIC DNA]</scope>
    <source>
        <strain evidence="5">DSM 17093 / CIP 108686 / LMG 22925 / RQ-24</strain>
    </source>
</reference>
<dbReference type="AlphaFoldDB" id="D7CUT6"/>
<dbReference type="RefSeq" id="WP_013177448.1">
    <property type="nucleotide sequence ID" value="NC_014221.1"/>
</dbReference>
<dbReference type="CDD" id="cd03886">
    <property type="entry name" value="M20_Acy1"/>
    <property type="match status" value="1"/>
</dbReference>
<dbReference type="SUPFAM" id="SSF53187">
    <property type="entry name" value="Zn-dependent exopeptidases"/>
    <property type="match status" value="1"/>
</dbReference>
<keyword evidence="5" id="KW-1185">Reference proteome</keyword>
<name>D7CUT6_TRURR</name>
<evidence type="ECO:0000256" key="2">
    <source>
        <dbReference type="PIRSR" id="PIRSR005962-1"/>
    </source>
</evidence>
<comment type="cofactor">
    <cofactor evidence="2">
        <name>Mn(2+)</name>
        <dbReference type="ChEBI" id="CHEBI:29035"/>
    </cofactor>
    <text evidence="2">The Mn(2+) ion enhances activity.</text>
</comment>
<accession>D7CUT6</accession>
<feature type="binding site" evidence="2">
    <location>
        <position position="136"/>
    </location>
    <ligand>
        <name>Mn(2+)</name>
        <dbReference type="ChEBI" id="CHEBI:29035"/>
        <label>2</label>
    </ligand>
</feature>
<dbReference type="NCBIfam" id="TIGR01891">
    <property type="entry name" value="amidohydrolases"/>
    <property type="match status" value="1"/>
</dbReference>
<dbReference type="EC" id="3.5.1.14" evidence="4"/>
<dbReference type="Proteomes" id="UP000000379">
    <property type="component" value="Chromosome"/>
</dbReference>
<dbReference type="InterPro" id="IPR002933">
    <property type="entry name" value="Peptidase_M20"/>
</dbReference>
<keyword evidence="1 4" id="KW-0378">Hydrolase</keyword>
<dbReference type="KEGG" id="tra:Trad_0945"/>
<feature type="binding site" evidence="2">
    <location>
        <position position="361"/>
    </location>
    <ligand>
        <name>Mn(2+)</name>
        <dbReference type="ChEBI" id="CHEBI:29035"/>
        <label>2</label>
    </ligand>
</feature>
<dbReference type="PIRSF" id="PIRSF005962">
    <property type="entry name" value="Pept_M20D_amidohydro"/>
    <property type="match status" value="1"/>
</dbReference>
<dbReference type="SUPFAM" id="SSF55031">
    <property type="entry name" value="Bacterial exopeptidase dimerisation domain"/>
    <property type="match status" value="1"/>
</dbReference>
<dbReference type="Pfam" id="PF07687">
    <property type="entry name" value="M20_dimer"/>
    <property type="match status" value="1"/>
</dbReference>
<dbReference type="EC" id="3.5.1.47" evidence="4"/>
<dbReference type="PANTHER" id="PTHR11014:SF63">
    <property type="entry name" value="METALLOPEPTIDASE, PUTATIVE (AFU_ORTHOLOGUE AFUA_6G09600)-RELATED"/>
    <property type="match status" value="1"/>
</dbReference>
<dbReference type="eggNOG" id="COG1473">
    <property type="taxonomic scope" value="Bacteria"/>
</dbReference>
<dbReference type="GO" id="GO:0004046">
    <property type="term" value="F:aminoacylase activity"/>
    <property type="evidence" value="ECO:0007669"/>
    <property type="project" value="UniProtKB-EC"/>
</dbReference>
<keyword evidence="2" id="KW-0479">Metal-binding</keyword>
<proteinExistence type="predicted"/>
<feature type="binding site" evidence="2">
    <location>
        <position position="103"/>
    </location>
    <ligand>
        <name>Mn(2+)</name>
        <dbReference type="ChEBI" id="CHEBI:29035"/>
        <label>2</label>
    </ligand>
</feature>
<evidence type="ECO:0000313" key="5">
    <source>
        <dbReference type="Proteomes" id="UP000000379"/>
    </source>
</evidence>
<feature type="binding site" evidence="2">
    <location>
        <position position="101"/>
    </location>
    <ligand>
        <name>Mn(2+)</name>
        <dbReference type="ChEBI" id="CHEBI:29035"/>
        <label>2</label>
    </ligand>
</feature>
<dbReference type="OrthoDB" id="9776731at2"/>
<evidence type="ECO:0000313" key="4">
    <source>
        <dbReference type="EMBL" id="ADI14077.1"/>
    </source>
</evidence>
<feature type="binding site" evidence="2">
    <location>
        <position position="162"/>
    </location>
    <ligand>
        <name>Mn(2+)</name>
        <dbReference type="ChEBI" id="CHEBI:29035"/>
        <label>2</label>
    </ligand>
</feature>
<dbReference type="EMBL" id="CP002049">
    <property type="protein sequence ID" value="ADI14077.1"/>
    <property type="molecule type" value="Genomic_DNA"/>
</dbReference>
<dbReference type="GO" id="GO:0046872">
    <property type="term" value="F:metal ion binding"/>
    <property type="evidence" value="ECO:0007669"/>
    <property type="project" value="UniProtKB-KW"/>
</dbReference>
<protein>
    <submittedName>
        <fullName evidence="4">Amidohydrolase</fullName>
        <ecNumber evidence="4">3.5.1.14</ecNumber>
        <ecNumber evidence="4">3.5.1.47</ecNumber>
    </submittedName>
</protein>
<dbReference type="PANTHER" id="PTHR11014">
    <property type="entry name" value="PEPTIDASE M20 FAMILY MEMBER"/>
    <property type="match status" value="1"/>
</dbReference>
<reference evidence="4 5" key="2">
    <citation type="journal article" date="2011" name="Stand. Genomic Sci.">
        <title>Complete genome sequence of Truepera radiovictrix type strain (RQ-24).</title>
        <authorList>
            <person name="Ivanova N."/>
            <person name="Rohde C."/>
            <person name="Munk C."/>
            <person name="Nolan M."/>
            <person name="Lucas S."/>
            <person name="Del Rio T.G."/>
            <person name="Tice H."/>
            <person name="Deshpande S."/>
            <person name="Cheng J.F."/>
            <person name="Tapia R."/>
            <person name="Han C."/>
            <person name="Goodwin L."/>
            <person name="Pitluck S."/>
            <person name="Liolios K."/>
            <person name="Mavromatis K."/>
            <person name="Mikhailova N."/>
            <person name="Pati A."/>
            <person name="Chen A."/>
            <person name="Palaniappan K."/>
            <person name="Land M."/>
            <person name="Hauser L."/>
            <person name="Chang Y.J."/>
            <person name="Jeffries C.D."/>
            <person name="Brambilla E."/>
            <person name="Rohde M."/>
            <person name="Goker M."/>
            <person name="Tindall B.J."/>
            <person name="Woyke T."/>
            <person name="Bristow J."/>
            <person name="Eisen J.A."/>
            <person name="Markowitz V."/>
            <person name="Hugenholtz P."/>
            <person name="Kyrpides N.C."/>
            <person name="Klenk H.P."/>
            <person name="Lapidus A."/>
        </authorList>
    </citation>
    <scope>NUCLEOTIDE SEQUENCE [LARGE SCALE GENOMIC DNA]</scope>
    <source>
        <strain evidence="5">DSM 17093 / CIP 108686 / LMG 22925 / RQ-24</strain>
    </source>
</reference>